<dbReference type="InterPro" id="IPR014748">
    <property type="entry name" value="Enoyl-CoA_hydra_C"/>
</dbReference>
<dbReference type="PANTHER" id="PTHR43602">
    <property type="match status" value="1"/>
</dbReference>
<evidence type="ECO:0000313" key="8">
    <source>
        <dbReference type="EMBL" id="PAV80794.1"/>
    </source>
</evidence>
<keyword evidence="3" id="KW-0809">Transit peptide</keyword>
<accession>A0A2A2L3Q2</accession>
<evidence type="ECO:0000256" key="6">
    <source>
        <dbReference type="ARBA" id="ARBA00037410"/>
    </source>
</evidence>
<dbReference type="Gene3D" id="3.90.226.10">
    <property type="entry name" value="2-enoyl-CoA Hydratase, Chain A, domain 1"/>
    <property type="match status" value="1"/>
</dbReference>
<dbReference type="CDD" id="cd06558">
    <property type="entry name" value="crotonase-like"/>
    <property type="match status" value="1"/>
</dbReference>
<dbReference type="GO" id="GO:0016836">
    <property type="term" value="F:hydro-lyase activity"/>
    <property type="evidence" value="ECO:0007669"/>
    <property type="project" value="TreeGrafter"/>
</dbReference>
<dbReference type="GO" id="GO:0006631">
    <property type="term" value="P:fatty acid metabolic process"/>
    <property type="evidence" value="ECO:0007669"/>
    <property type="project" value="UniProtKB-KW"/>
</dbReference>
<dbReference type="InterPro" id="IPR029045">
    <property type="entry name" value="ClpP/crotonase-like_dom_sf"/>
</dbReference>
<dbReference type="Pfam" id="PF00378">
    <property type="entry name" value="ECH_1"/>
    <property type="match status" value="1"/>
</dbReference>
<comment type="function">
    <text evidence="6">May play a role in fatty acid biosynthesis and insulin sensitivity.</text>
</comment>
<dbReference type="EMBL" id="LIAE01007228">
    <property type="protein sequence ID" value="PAV80794.1"/>
    <property type="molecule type" value="Genomic_DNA"/>
</dbReference>
<keyword evidence="4" id="KW-0443">Lipid metabolism</keyword>
<dbReference type="GO" id="GO:0005739">
    <property type="term" value="C:mitochondrion"/>
    <property type="evidence" value="ECO:0007669"/>
    <property type="project" value="UniProtKB-SubCell"/>
</dbReference>
<comment type="caution">
    <text evidence="8">The sequence shown here is derived from an EMBL/GenBank/DDBJ whole genome shotgun (WGS) entry which is preliminary data.</text>
</comment>
<protein>
    <recommendedName>
        <fullName evidence="7">Enoyl-CoA hydratase domain-containing protein 3, mitochondrial</fullName>
    </recommendedName>
</protein>
<dbReference type="NCBIfam" id="NF006008">
    <property type="entry name" value="PRK08139.1"/>
    <property type="match status" value="1"/>
</dbReference>
<keyword evidence="5" id="KW-0496">Mitochondrion</keyword>
<evidence type="ECO:0000256" key="1">
    <source>
        <dbReference type="ARBA" id="ARBA00004173"/>
    </source>
</evidence>
<dbReference type="PANTHER" id="PTHR43602:SF1">
    <property type="entry name" value="ENOYL-COA HYDRATASE DOMAIN-CONTAINING PROTEIN 3, MITOCHONDRIAL"/>
    <property type="match status" value="1"/>
</dbReference>
<evidence type="ECO:0000313" key="9">
    <source>
        <dbReference type="Proteomes" id="UP000218231"/>
    </source>
</evidence>
<evidence type="ECO:0000256" key="7">
    <source>
        <dbReference type="ARBA" id="ARBA00040545"/>
    </source>
</evidence>
<evidence type="ECO:0000256" key="4">
    <source>
        <dbReference type="ARBA" id="ARBA00023098"/>
    </source>
</evidence>
<comment type="subcellular location">
    <subcellularLocation>
        <location evidence="1">Mitochondrion</location>
    </subcellularLocation>
</comment>
<dbReference type="AlphaFoldDB" id="A0A2A2L3Q2"/>
<gene>
    <name evidence="8" type="ORF">WR25_03351</name>
</gene>
<sequence>MLLHNVGRWKLVPKSVRHIVNFRNFATEAYGSLLERELYHENTVVRLILNDKKRNALSLKLIEELHAELKGIDKIEKVRSVIIAAQGPAFSAGHEVKELTSQAGNALHCELFDKCSDMMMFIQQMQIPVIAEVNGVAAAAGCQLVAACDVVVAGESSRFLVPGQKIGLFCSTPGIPLARAVPRKVALDMLLTGDPIDAQAALRAGLVSRVVKDDQVKFEALKIAESIGKHSKSVTALGKAFFYAQIELKQADAYRYGSKVMVGNLKLQDAQEGIDAFLTKRKPNFGHTNDIVEEKN</sequence>
<keyword evidence="9" id="KW-1185">Reference proteome</keyword>
<evidence type="ECO:0000256" key="2">
    <source>
        <dbReference type="ARBA" id="ARBA00022832"/>
    </source>
</evidence>
<dbReference type="Proteomes" id="UP000218231">
    <property type="component" value="Unassembled WGS sequence"/>
</dbReference>
<name>A0A2A2L3Q2_9BILA</name>
<keyword evidence="2" id="KW-0276">Fatty acid metabolism</keyword>
<proteinExistence type="predicted"/>
<organism evidence="8 9">
    <name type="scientific">Diploscapter pachys</name>
    <dbReference type="NCBI Taxonomy" id="2018661"/>
    <lineage>
        <taxon>Eukaryota</taxon>
        <taxon>Metazoa</taxon>
        <taxon>Ecdysozoa</taxon>
        <taxon>Nematoda</taxon>
        <taxon>Chromadorea</taxon>
        <taxon>Rhabditida</taxon>
        <taxon>Rhabditina</taxon>
        <taxon>Rhabditomorpha</taxon>
        <taxon>Rhabditoidea</taxon>
        <taxon>Rhabditidae</taxon>
        <taxon>Diploscapter</taxon>
    </lineage>
</organism>
<dbReference type="InterPro" id="IPR001753">
    <property type="entry name" value="Enoyl-CoA_hydra/iso"/>
</dbReference>
<evidence type="ECO:0000256" key="5">
    <source>
        <dbReference type="ARBA" id="ARBA00023128"/>
    </source>
</evidence>
<dbReference type="SUPFAM" id="SSF52096">
    <property type="entry name" value="ClpP/crotonase"/>
    <property type="match status" value="1"/>
</dbReference>
<evidence type="ECO:0000256" key="3">
    <source>
        <dbReference type="ARBA" id="ARBA00022946"/>
    </source>
</evidence>
<dbReference type="STRING" id="2018661.A0A2A2L3Q2"/>
<dbReference type="OrthoDB" id="2139957at2759"/>
<reference evidence="8 9" key="1">
    <citation type="journal article" date="2017" name="Curr. Biol.">
        <title>Genome architecture and evolution of a unichromosomal asexual nematode.</title>
        <authorList>
            <person name="Fradin H."/>
            <person name="Zegar C."/>
            <person name="Gutwein M."/>
            <person name="Lucas J."/>
            <person name="Kovtun M."/>
            <person name="Corcoran D."/>
            <person name="Baugh L.R."/>
            <person name="Kiontke K."/>
            <person name="Gunsalus K."/>
            <person name="Fitch D.H."/>
            <person name="Piano F."/>
        </authorList>
    </citation>
    <scope>NUCLEOTIDE SEQUENCE [LARGE SCALE GENOMIC DNA]</scope>
    <source>
        <strain evidence="8">PF1309</strain>
    </source>
</reference>
<dbReference type="Gene3D" id="1.10.12.10">
    <property type="entry name" value="Lyase 2-enoyl-coa Hydratase, Chain A, domain 2"/>
    <property type="match status" value="1"/>
</dbReference>
<dbReference type="InterPro" id="IPR052377">
    <property type="entry name" value="Mitochondrial_ECH-domain"/>
</dbReference>